<reference evidence="2" key="2">
    <citation type="journal article" date="2018" name="Plant J.">
        <title>The Sorghum bicolor reference genome: improved assembly, gene annotations, a transcriptome atlas, and signatures of genome organization.</title>
        <authorList>
            <person name="McCormick R.F."/>
            <person name="Truong S.K."/>
            <person name="Sreedasyam A."/>
            <person name="Jenkins J."/>
            <person name="Shu S."/>
            <person name="Sims D."/>
            <person name="Kennedy M."/>
            <person name="Amirebrahimi M."/>
            <person name="Weers B.D."/>
            <person name="McKinley B."/>
            <person name="Mattison A."/>
            <person name="Morishige D.T."/>
            <person name="Grimwood J."/>
            <person name="Schmutz J."/>
            <person name="Mullet J.E."/>
        </authorList>
    </citation>
    <scope>NUCLEOTIDE SEQUENCE [LARGE SCALE GENOMIC DNA]</scope>
    <source>
        <strain evidence="2">cv. BTx623</strain>
    </source>
</reference>
<gene>
    <name evidence="1" type="ORF">SORBI_3010G083550</name>
</gene>
<dbReference type="AlphaFoldDB" id="A0A1W0VRZ1"/>
<dbReference type="EMBL" id="CM000769">
    <property type="protein sequence ID" value="OQU76053.1"/>
    <property type="molecule type" value="Genomic_DNA"/>
</dbReference>
<name>A0A1W0VRZ1_SORBI</name>
<protein>
    <submittedName>
        <fullName evidence="1">Uncharacterized protein</fullName>
    </submittedName>
</protein>
<dbReference type="Proteomes" id="UP000000768">
    <property type="component" value="Chromosome 10"/>
</dbReference>
<proteinExistence type="predicted"/>
<sequence>MAGCGAIWRCADWAGGVWIDKGRVELGRDGRWGCADWEVSGLESERDGQPLKVVRTLTPGSDVQALAVIHLVSARPDILNPNLELDRFTLLVVAFRQSKTGLQLQRH</sequence>
<evidence type="ECO:0000313" key="1">
    <source>
        <dbReference type="EMBL" id="OQU76053.1"/>
    </source>
</evidence>
<accession>A0A1W0VRZ1</accession>
<reference evidence="1 2" key="1">
    <citation type="journal article" date="2009" name="Nature">
        <title>The Sorghum bicolor genome and the diversification of grasses.</title>
        <authorList>
            <person name="Paterson A.H."/>
            <person name="Bowers J.E."/>
            <person name="Bruggmann R."/>
            <person name="Dubchak I."/>
            <person name="Grimwood J."/>
            <person name="Gundlach H."/>
            <person name="Haberer G."/>
            <person name="Hellsten U."/>
            <person name="Mitros T."/>
            <person name="Poliakov A."/>
            <person name="Schmutz J."/>
            <person name="Spannagl M."/>
            <person name="Tang H."/>
            <person name="Wang X."/>
            <person name="Wicker T."/>
            <person name="Bharti A.K."/>
            <person name="Chapman J."/>
            <person name="Feltus F.A."/>
            <person name="Gowik U."/>
            <person name="Grigoriev I.V."/>
            <person name="Lyons E."/>
            <person name="Maher C.A."/>
            <person name="Martis M."/>
            <person name="Narechania A."/>
            <person name="Otillar R.P."/>
            <person name="Penning B.W."/>
            <person name="Salamov A.A."/>
            <person name="Wang Y."/>
            <person name="Zhang L."/>
            <person name="Carpita N.C."/>
            <person name="Freeling M."/>
            <person name="Gingle A.R."/>
            <person name="Hash C.T."/>
            <person name="Keller B."/>
            <person name="Klein P."/>
            <person name="Kresovich S."/>
            <person name="McCann M.C."/>
            <person name="Ming R."/>
            <person name="Peterson D.G."/>
            <person name="Mehboob-ur-Rahman"/>
            <person name="Ware D."/>
            <person name="Westhoff P."/>
            <person name="Mayer K.F."/>
            <person name="Messing J."/>
            <person name="Rokhsar D.S."/>
        </authorList>
    </citation>
    <scope>NUCLEOTIDE SEQUENCE [LARGE SCALE GENOMIC DNA]</scope>
    <source>
        <strain evidence="2">cv. BTx623</strain>
    </source>
</reference>
<keyword evidence="2" id="KW-1185">Reference proteome</keyword>
<organism evidence="1 2">
    <name type="scientific">Sorghum bicolor</name>
    <name type="common">Sorghum</name>
    <name type="synonym">Sorghum vulgare</name>
    <dbReference type="NCBI Taxonomy" id="4558"/>
    <lineage>
        <taxon>Eukaryota</taxon>
        <taxon>Viridiplantae</taxon>
        <taxon>Streptophyta</taxon>
        <taxon>Embryophyta</taxon>
        <taxon>Tracheophyta</taxon>
        <taxon>Spermatophyta</taxon>
        <taxon>Magnoliopsida</taxon>
        <taxon>Liliopsida</taxon>
        <taxon>Poales</taxon>
        <taxon>Poaceae</taxon>
        <taxon>PACMAD clade</taxon>
        <taxon>Panicoideae</taxon>
        <taxon>Andropogonodae</taxon>
        <taxon>Andropogoneae</taxon>
        <taxon>Sorghinae</taxon>
        <taxon>Sorghum</taxon>
    </lineage>
</organism>
<evidence type="ECO:0000313" key="2">
    <source>
        <dbReference type="Proteomes" id="UP000000768"/>
    </source>
</evidence>
<dbReference type="InParanoid" id="A0A1W0VRZ1"/>
<dbReference type="Gramene" id="OQU76053">
    <property type="protein sequence ID" value="OQU76053"/>
    <property type="gene ID" value="SORBI_3010G083550"/>
</dbReference>